<evidence type="ECO:0000313" key="5">
    <source>
        <dbReference type="EMBL" id="CAF4404521.1"/>
    </source>
</evidence>
<organism evidence="3 6">
    <name type="scientific">Didymodactylos carnosus</name>
    <dbReference type="NCBI Taxonomy" id="1234261"/>
    <lineage>
        <taxon>Eukaryota</taxon>
        <taxon>Metazoa</taxon>
        <taxon>Spiralia</taxon>
        <taxon>Gnathifera</taxon>
        <taxon>Rotifera</taxon>
        <taxon>Eurotatoria</taxon>
        <taxon>Bdelloidea</taxon>
        <taxon>Philodinida</taxon>
        <taxon>Philodinidae</taxon>
        <taxon>Didymodactylos</taxon>
    </lineage>
</organism>
<evidence type="ECO:0000313" key="3">
    <source>
        <dbReference type="EMBL" id="CAF1543915.1"/>
    </source>
</evidence>
<dbReference type="Proteomes" id="UP000677228">
    <property type="component" value="Unassembled WGS sequence"/>
</dbReference>
<sequence length="82" mass="9817">MATASLRMSSEHKQKLDEREELKSNLEIEFAKLETQQLDINREKNLVKLNLNDINDNRLRIDKEIKENQSKIKQYEDNMKVE</sequence>
<reference evidence="3" key="1">
    <citation type="submission" date="2021-02" db="EMBL/GenBank/DDBJ databases">
        <authorList>
            <person name="Nowell W R."/>
        </authorList>
    </citation>
    <scope>NUCLEOTIDE SEQUENCE</scope>
</reference>
<dbReference type="Proteomes" id="UP000681722">
    <property type="component" value="Unassembled WGS sequence"/>
</dbReference>
<evidence type="ECO:0000256" key="1">
    <source>
        <dbReference type="SAM" id="MobiDB-lite"/>
    </source>
</evidence>
<name>A0A815W4Z3_9BILA</name>
<evidence type="ECO:0000313" key="6">
    <source>
        <dbReference type="Proteomes" id="UP000663829"/>
    </source>
</evidence>
<dbReference type="EMBL" id="CAJNOQ010026207">
    <property type="protein sequence ID" value="CAF1543915.1"/>
    <property type="molecule type" value="Genomic_DNA"/>
</dbReference>
<dbReference type="EMBL" id="CAJNOK010004924">
    <property type="protein sequence ID" value="CAF0954481.1"/>
    <property type="molecule type" value="Genomic_DNA"/>
</dbReference>
<proteinExistence type="predicted"/>
<evidence type="ECO:0000313" key="2">
    <source>
        <dbReference type="EMBL" id="CAF0954481.1"/>
    </source>
</evidence>
<keyword evidence="6" id="KW-1185">Reference proteome</keyword>
<gene>
    <name evidence="3" type="ORF">GPM918_LOCUS38792</name>
    <name evidence="2" type="ORF">OVA965_LOCUS12313</name>
    <name evidence="5" type="ORF">SRO942_LOCUS39643</name>
    <name evidence="4" type="ORF">TMI583_LOCUS12300</name>
</gene>
<protein>
    <submittedName>
        <fullName evidence="3">Uncharacterized protein</fullName>
    </submittedName>
</protein>
<dbReference type="Proteomes" id="UP000663829">
    <property type="component" value="Unassembled WGS sequence"/>
</dbReference>
<feature type="region of interest" description="Disordered" evidence="1">
    <location>
        <begin position="1"/>
        <end position="20"/>
    </location>
</feature>
<dbReference type="AlphaFoldDB" id="A0A815W4Z3"/>
<comment type="caution">
    <text evidence="3">The sequence shown here is derived from an EMBL/GenBank/DDBJ whole genome shotgun (WGS) entry which is preliminary data.</text>
</comment>
<dbReference type="EMBL" id="CAJOBA010004920">
    <property type="protein sequence ID" value="CAF3727701.1"/>
    <property type="molecule type" value="Genomic_DNA"/>
</dbReference>
<dbReference type="EMBL" id="CAJOBC010091860">
    <property type="protein sequence ID" value="CAF4404521.1"/>
    <property type="molecule type" value="Genomic_DNA"/>
</dbReference>
<dbReference type="Proteomes" id="UP000682733">
    <property type="component" value="Unassembled WGS sequence"/>
</dbReference>
<accession>A0A815W4Z3</accession>
<feature type="non-terminal residue" evidence="3">
    <location>
        <position position="82"/>
    </location>
</feature>
<feature type="compositionally biased region" description="Basic and acidic residues" evidence="1">
    <location>
        <begin position="9"/>
        <end position="20"/>
    </location>
</feature>
<evidence type="ECO:0000313" key="4">
    <source>
        <dbReference type="EMBL" id="CAF3727701.1"/>
    </source>
</evidence>